<dbReference type="Proteomes" id="UP000183040">
    <property type="component" value="Unassembled WGS sequence"/>
</dbReference>
<name>A0A1I4XSC1_9BACE</name>
<evidence type="ECO:0000313" key="2">
    <source>
        <dbReference type="EMBL" id="SFN28586.1"/>
    </source>
</evidence>
<proteinExistence type="predicted"/>
<evidence type="ECO:0000313" key="3">
    <source>
        <dbReference type="Proteomes" id="UP000183040"/>
    </source>
</evidence>
<reference evidence="3 4" key="1">
    <citation type="submission" date="2016-10" db="EMBL/GenBank/DDBJ databases">
        <authorList>
            <person name="de Groot N.N."/>
        </authorList>
    </citation>
    <scope>NUCLEOTIDE SEQUENCE [LARGE SCALE GENOMIC DNA]</scope>
    <source>
        <strain evidence="2 4">NLAE-zl-C202</strain>
        <strain evidence="1 3">NLAE-zl-G339</strain>
    </source>
</reference>
<sequence length="166" mass="19617">MENKRLYTIYIKNWKDPISGIIESSSNYWVLIKRIPNDYILDGFAFIQKCHIKSYKRTEEDRFKEKILIAKGIMDIPVPEFSISNRLDLLNRLNALQCVVEIQTDLESSFFIGKLEEVKTSIFRWKSMDNRGKWENDLRQLRVRDIVSINVNTDYVTSLVAYNQSL</sequence>
<dbReference type="EMBL" id="FOUM01000028">
    <property type="protein sequence ID" value="SFN28586.1"/>
    <property type="molecule type" value="Genomic_DNA"/>
</dbReference>
<evidence type="ECO:0000313" key="4">
    <source>
        <dbReference type="Proteomes" id="UP000183766"/>
    </source>
</evidence>
<accession>A0A1I4XSC1</accession>
<dbReference type="AlphaFoldDB" id="A0A1I4XSC1"/>
<gene>
    <name evidence="1" type="ORF">SAMN04487924_11822</name>
    <name evidence="2" type="ORF">SAMN05216250_12844</name>
</gene>
<organism evidence="2 4">
    <name type="scientific">Bacteroides xylanisolvens</name>
    <dbReference type="NCBI Taxonomy" id="371601"/>
    <lineage>
        <taxon>Bacteria</taxon>
        <taxon>Pseudomonadati</taxon>
        <taxon>Bacteroidota</taxon>
        <taxon>Bacteroidia</taxon>
        <taxon>Bacteroidales</taxon>
        <taxon>Bacteroidaceae</taxon>
        <taxon>Bacteroides</taxon>
    </lineage>
</organism>
<evidence type="ECO:0000313" key="1">
    <source>
        <dbReference type="EMBL" id="SEA91564.1"/>
    </source>
</evidence>
<protein>
    <submittedName>
        <fullName evidence="2">Uncharacterized protein</fullName>
    </submittedName>
</protein>
<dbReference type="EMBL" id="FNRP01000018">
    <property type="protein sequence ID" value="SEA91564.1"/>
    <property type="molecule type" value="Genomic_DNA"/>
</dbReference>
<dbReference type="Proteomes" id="UP000183766">
    <property type="component" value="Unassembled WGS sequence"/>
</dbReference>
<dbReference type="RefSeq" id="WP_074706996.1">
    <property type="nucleotide sequence ID" value="NZ_FNRP01000018.1"/>
</dbReference>